<dbReference type="EMBL" id="FCOI02000038">
    <property type="protein sequence ID" value="SAK92162.1"/>
    <property type="molecule type" value="Genomic_DNA"/>
</dbReference>
<dbReference type="AlphaFoldDB" id="A0A158DBY5"/>
<proteinExistence type="predicted"/>
<evidence type="ECO:0000313" key="1">
    <source>
        <dbReference type="EMBL" id="SAK92162.1"/>
    </source>
</evidence>
<protein>
    <submittedName>
        <fullName evidence="1">Uncharacterized protein</fullName>
    </submittedName>
</protein>
<accession>A0A158DBY5</accession>
<evidence type="ECO:0000313" key="2">
    <source>
        <dbReference type="Proteomes" id="UP000054624"/>
    </source>
</evidence>
<name>A0A158DBY5_9BURK</name>
<keyword evidence="2" id="KW-1185">Reference proteome</keyword>
<sequence>MKDPMSDRLIALALTVCGAIALGSPDMDFSRLF</sequence>
<dbReference type="Proteomes" id="UP000054624">
    <property type="component" value="Unassembled WGS sequence"/>
</dbReference>
<organism evidence="1 2">
    <name type="scientific">Caballeronia temeraria</name>
    <dbReference type="NCBI Taxonomy" id="1777137"/>
    <lineage>
        <taxon>Bacteria</taxon>
        <taxon>Pseudomonadati</taxon>
        <taxon>Pseudomonadota</taxon>
        <taxon>Betaproteobacteria</taxon>
        <taxon>Burkholderiales</taxon>
        <taxon>Burkholderiaceae</taxon>
        <taxon>Caballeronia</taxon>
    </lineage>
</organism>
<reference evidence="2" key="1">
    <citation type="submission" date="2016-01" db="EMBL/GenBank/DDBJ databases">
        <authorList>
            <person name="Peeters Charlotte."/>
        </authorList>
    </citation>
    <scope>NUCLEOTIDE SEQUENCE [LARGE SCALE GENOMIC DNA]</scope>
</reference>
<gene>
    <name evidence="1" type="ORF">AWB76_06772</name>
</gene>